<dbReference type="InterPro" id="IPR012334">
    <property type="entry name" value="Pectin_lyas_fold"/>
</dbReference>
<dbReference type="EMBL" id="JAAKYA010000027">
    <property type="protein sequence ID" value="NGO38645.1"/>
    <property type="molecule type" value="Genomic_DNA"/>
</dbReference>
<comment type="caution">
    <text evidence="2">The sequence shown here is derived from an EMBL/GenBank/DDBJ whole genome shotgun (WGS) entry which is preliminary data.</text>
</comment>
<sequence length="933" mass="95500">MGTRHWVGDHRKRRAGYFAWFLACAVLVNRTVEAAIYTVTHTGDSGAGSLRQAILDAENNPGPDSIRFQISGTGPFTINLLSPLPALREPLTVDGSTQPGYNGAPLIELNGAAAGANAHGLYLLTSNCVIRALCINRFSGDGIRIEFGSSNVVEGCYIGLRPDGRTAAPNQQGGITIRSAGNRVGGPEPLQRNVIAGGNQGGVFILDPLAVGNVVQGNYIGVDATGTNALGNLQNGILISAAAGNLIGGTHSGAGNLLSGNGQAGVYLMYPGAAFNRVVGNRIGTDASGTKPLANLFGVVILGATSNWIGGLEPGSGNLISGNSSNGVHITFGPGGGGSFNQLAGNWIGTDASGTNALANGGRGIEIFRAPANRIGPSNIVSGNRLSGVLLSGAGATNNVVFGNRIGTDPDGTAALPNQLDGVLINSVSNNLVGGTLPGEGNLISGNLGNGVYLAGATCRANRVLGNFIGTDARGRQPLGNGLSGVRIEGPENQIGDATPGAGNVISGNLENGVFLVERSASNNVIAGNVIGLDSQGQSPLGNQVAGVGLTNAPANLIGGPDPGAGNLISGNADSGIYLIGTLATSNRIQGNQIGTDRSGTRARPNGRDGISGYNAPNNIVGGDLPGARNLISGNNWNGLYLAGPETRGWFIQGNWIGVQADGWSPLGNLYHNIEFLTNSSQHLIGGNSPFAANRIAWARSSGWDGIRIRAGSTNITISGNAIFSNGGASPNGLGIDLGNDGVTPNDTCDPDTGANFQQNFPVLTQAVASASALAIRGWLDSAPNQTYVLWFYAHPTNEPSGYGEGMWPLGQATVTTGANCRGIIAVTLPVTVFPGLQLTATATDPRGNTSEFSQAIPVLAAPRLEVRAAAGTGTFLLRWPATTAGFILQQTTNLNPPVLWEPVSATPTLKNGWYEVRLSNAPAPRFFRLLMP</sequence>
<organism evidence="2 3">
    <name type="scientific">Limisphaera ngatamarikiensis</name>
    <dbReference type="NCBI Taxonomy" id="1324935"/>
    <lineage>
        <taxon>Bacteria</taxon>
        <taxon>Pseudomonadati</taxon>
        <taxon>Verrucomicrobiota</taxon>
        <taxon>Verrucomicrobiia</taxon>
        <taxon>Limisphaerales</taxon>
        <taxon>Limisphaeraceae</taxon>
        <taxon>Limisphaera</taxon>
    </lineage>
</organism>
<keyword evidence="3" id="KW-1185">Reference proteome</keyword>
<protein>
    <submittedName>
        <fullName evidence="2">Right-handed parallel beta-helix repeat-containing protein</fullName>
    </submittedName>
</protein>
<dbReference type="SUPFAM" id="SSF51126">
    <property type="entry name" value="Pectin lyase-like"/>
    <property type="match status" value="1"/>
</dbReference>
<proteinExistence type="predicted"/>
<name>A0A6M1RPQ5_9BACT</name>
<dbReference type="Proteomes" id="UP000477311">
    <property type="component" value="Unassembled WGS sequence"/>
</dbReference>
<dbReference type="Gene3D" id="2.160.20.10">
    <property type="entry name" value="Single-stranded right-handed beta-helix, Pectin lyase-like"/>
    <property type="match status" value="2"/>
</dbReference>
<evidence type="ECO:0000313" key="3">
    <source>
        <dbReference type="Proteomes" id="UP000477311"/>
    </source>
</evidence>
<dbReference type="RefSeq" id="WP_165106228.1">
    <property type="nucleotide sequence ID" value="NZ_JAAKYA010000027.1"/>
</dbReference>
<gene>
    <name evidence="2" type="ORF">G4L39_04425</name>
</gene>
<dbReference type="InterPro" id="IPR011050">
    <property type="entry name" value="Pectin_lyase_fold/virulence"/>
</dbReference>
<dbReference type="AlphaFoldDB" id="A0A6M1RPQ5"/>
<evidence type="ECO:0000313" key="2">
    <source>
        <dbReference type="EMBL" id="NGO38645.1"/>
    </source>
</evidence>
<reference evidence="2 3" key="1">
    <citation type="submission" date="2020-02" db="EMBL/GenBank/DDBJ databases">
        <title>Draft genome sequence of Limisphaera ngatamarikiensis NGM72.4T, a thermophilic Verrucomicrobia grouped in subdivision 3.</title>
        <authorList>
            <person name="Carere C.R."/>
            <person name="Steen J."/>
            <person name="Hugenholtz P."/>
            <person name="Stott M.B."/>
        </authorList>
    </citation>
    <scope>NUCLEOTIDE SEQUENCE [LARGE SCALE GENOMIC DNA]</scope>
    <source>
        <strain evidence="2 3">NGM72.4</strain>
    </source>
</reference>
<feature type="region of interest" description="Disordered" evidence="1">
    <location>
        <begin position="591"/>
        <end position="615"/>
    </location>
</feature>
<accession>A0A6M1RPQ5</accession>
<evidence type="ECO:0000256" key="1">
    <source>
        <dbReference type="SAM" id="MobiDB-lite"/>
    </source>
</evidence>